<dbReference type="EMBL" id="MCGO01000008">
    <property type="protein sequence ID" value="ORY50094.1"/>
    <property type="molecule type" value="Genomic_DNA"/>
</dbReference>
<dbReference type="PANTHER" id="PTHR24006:SF937">
    <property type="entry name" value="UBIQUITIN CARBOXYL-TERMINAL HYDROLASE"/>
    <property type="match status" value="1"/>
</dbReference>
<dbReference type="SUPFAM" id="SSF54001">
    <property type="entry name" value="Cysteine proteinases"/>
    <property type="match status" value="1"/>
</dbReference>
<sequence length="635" mass="69766">MSSTKEAPLAPSQRTKLPVSVSPFSLFPSPSTTPGSGGSASGCVHLAAIKHQGVSVPGQLARPASLLLDKFREYVRCILGNNARGHFPPLTSGHTKDTELDDRKKRKMSQLELDIEWVQSIPFPGCKICGDNGFGRLHACLHCSFIGCAKHKHMNAHLLDTTNTHCFAVDYQHASIFCIKCNDYIWDLDFERVLAGERVRMDALVSKVKDSTIKRSKNVEWTPSLEEAMKIQKYSTPTRQCSGLRGLSNMGSTCFMNVVLQCLIHNPLLRVHFLSDKHNAGLCRIKKSGGKCCMACEMDSLFTNFYSGETVPYSPSNFLYVTWMSNAALARYAQQDAHEFFIAVLNEIHSNCSQANAKENTNCRCIIHQTFQGYLQSDVTCSQCKNVTTAKDPYLDLSLNIKAAPPNAAGSRKKGGGGTPNLNASSLVGEASCTLLECLERNFAAETLTHYQCGNPGCAKSSESVKHVTIKNLPPVLAFQLKRFEHSGQGSKVDTHVQIPAELDMTRFTTRSVQARMEEKSTGSLKVPNLNAASGGVSGNISTFDTFNDSVPEFRYSLFGVVNHQGSLETGHYTAYVKSRGDWFLFDDHTVTLATQRDVLASKVYMCFYVRENFCFSPSNDPGSDIHVAAAVGKV</sequence>
<dbReference type="EC" id="3.4.19.12" evidence="5"/>
<dbReference type="OrthoDB" id="289038at2759"/>
<dbReference type="Gene3D" id="3.30.40.10">
    <property type="entry name" value="Zinc/RING finger domain, C3HC4 (zinc finger)"/>
    <property type="match status" value="1"/>
</dbReference>
<evidence type="ECO:0000259" key="7">
    <source>
        <dbReference type="PROSITE" id="PS50271"/>
    </source>
</evidence>
<reference evidence="8 9" key="1">
    <citation type="submission" date="2016-07" db="EMBL/GenBank/DDBJ databases">
        <title>Pervasive Adenine N6-methylation of Active Genes in Fungi.</title>
        <authorList>
            <consortium name="DOE Joint Genome Institute"/>
            <person name="Mondo S.J."/>
            <person name="Dannebaum R.O."/>
            <person name="Kuo R.C."/>
            <person name="Labutti K."/>
            <person name="Haridas S."/>
            <person name="Kuo A."/>
            <person name="Salamov A."/>
            <person name="Ahrendt S.R."/>
            <person name="Lipzen A."/>
            <person name="Sullivan W."/>
            <person name="Andreopoulos W.B."/>
            <person name="Clum A."/>
            <person name="Lindquist E."/>
            <person name="Daum C."/>
            <person name="Ramamoorthy G.K."/>
            <person name="Gryganskyi A."/>
            <person name="Culley D."/>
            <person name="Magnuson J.K."/>
            <person name="James T.Y."/>
            <person name="O'Malley M.A."/>
            <person name="Stajich J.E."/>
            <person name="Spatafora J.W."/>
            <person name="Visel A."/>
            <person name="Grigoriev I.V."/>
        </authorList>
    </citation>
    <scope>NUCLEOTIDE SEQUENCE [LARGE SCALE GENOMIC DNA]</scope>
    <source>
        <strain evidence="8 9">JEL800</strain>
    </source>
</reference>
<evidence type="ECO:0000259" key="6">
    <source>
        <dbReference type="PROSITE" id="PS50235"/>
    </source>
</evidence>
<keyword evidence="2 4" id="KW-0863">Zinc-finger</keyword>
<dbReference type="AlphaFoldDB" id="A0A1Y2CTC8"/>
<dbReference type="InterPro" id="IPR038765">
    <property type="entry name" value="Papain-like_cys_pep_sf"/>
</dbReference>
<evidence type="ECO:0000313" key="8">
    <source>
        <dbReference type="EMBL" id="ORY50094.1"/>
    </source>
</evidence>
<dbReference type="SUPFAM" id="SSF57850">
    <property type="entry name" value="RING/U-box"/>
    <property type="match status" value="1"/>
</dbReference>
<dbReference type="GO" id="GO:0016579">
    <property type="term" value="P:protein deubiquitination"/>
    <property type="evidence" value="ECO:0007669"/>
    <property type="project" value="InterPro"/>
</dbReference>
<evidence type="ECO:0000256" key="2">
    <source>
        <dbReference type="ARBA" id="ARBA00022771"/>
    </source>
</evidence>
<dbReference type="GO" id="GO:0005829">
    <property type="term" value="C:cytosol"/>
    <property type="evidence" value="ECO:0007669"/>
    <property type="project" value="TreeGrafter"/>
</dbReference>
<dbReference type="InterPro" id="IPR050164">
    <property type="entry name" value="Peptidase_C19"/>
</dbReference>
<dbReference type="InterPro" id="IPR013083">
    <property type="entry name" value="Znf_RING/FYVE/PHD"/>
</dbReference>
<dbReference type="Gene3D" id="3.90.70.10">
    <property type="entry name" value="Cysteine proteinases"/>
    <property type="match status" value="1"/>
</dbReference>
<dbReference type="PANTHER" id="PTHR24006">
    <property type="entry name" value="UBIQUITIN CARBOXYL-TERMINAL HYDROLASE"/>
    <property type="match status" value="1"/>
</dbReference>
<evidence type="ECO:0000256" key="5">
    <source>
        <dbReference type="RuleBase" id="RU366025"/>
    </source>
</evidence>
<comment type="catalytic activity">
    <reaction evidence="5">
        <text>Thiol-dependent hydrolysis of ester, thioester, amide, peptide and isopeptide bonds formed by the C-terminal Gly of ubiquitin (a 76-residue protein attached to proteins as an intracellular targeting signal).</text>
        <dbReference type="EC" id="3.4.19.12"/>
    </reaction>
</comment>
<evidence type="ECO:0000256" key="1">
    <source>
        <dbReference type="ARBA" id="ARBA00022723"/>
    </source>
</evidence>
<keyword evidence="5" id="KW-0645">Protease</keyword>
<keyword evidence="1" id="KW-0479">Metal-binding</keyword>
<evidence type="ECO:0000256" key="3">
    <source>
        <dbReference type="ARBA" id="ARBA00022833"/>
    </source>
</evidence>
<keyword evidence="5" id="KW-0788">Thiol protease</keyword>
<dbReference type="PROSITE" id="PS50271">
    <property type="entry name" value="ZF_UBP"/>
    <property type="match status" value="1"/>
</dbReference>
<dbReference type="GO" id="GO:0005634">
    <property type="term" value="C:nucleus"/>
    <property type="evidence" value="ECO:0007669"/>
    <property type="project" value="TreeGrafter"/>
</dbReference>
<proteinExistence type="inferred from homology"/>
<dbReference type="PROSITE" id="PS00973">
    <property type="entry name" value="USP_2"/>
    <property type="match status" value="1"/>
</dbReference>
<dbReference type="GO" id="GO:0004843">
    <property type="term" value="F:cysteine-type deubiquitinase activity"/>
    <property type="evidence" value="ECO:0007669"/>
    <property type="project" value="UniProtKB-UniRule"/>
</dbReference>
<organism evidence="8 9">
    <name type="scientific">Rhizoclosmatium globosum</name>
    <dbReference type="NCBI Taxonomy" id="329046"/>
    <lineage>
        <taxon>Eukaryota</taxon>
        <taxon>Fungi</taxon>
        <taxon>Fungi incertae sedis</taxon>
        <taxon>Chytridiomycota</taxon>
        <taxon>Chytridiomycota incertae sedis</taxon>
        <taxon>Chytridiomycetes</taxon>
        <taxon>Chytridiales</taxon>
        <taxon>Chytriomycetaceae</taxon>
        <taxon>Rhizoclosmatium</taxon>
    </lineage>
</organism>
<evidence type="ECO:0000256" key="4">
    <source>
        <dbReference type="PROSITE-ProRule" id="PRU00502"/>
    </source>
</evidence>
<dbReference type="GO" id="GO:0006508">
    <property type="term" value="P:proteolysis"/>
    <property type="evidence" value="ECO:0007669"/>
    <property type="project" value="UniProtKB-KW"/>
</dbReference>
<keyword evidence="5" id="KW-0833">Ubl conjugation pathway</keyword>
<dbReference type="PROSITE" id="PS00972">
    <property type="entry name" value="USP_1"/>
    <property type="match status" value="1"/>
</dbReference>
<dbReference type="InterPro" id="IPR018200">
    <property type="entry name" value="USP_CS"/>
</dbReference>
<keyword evidence="5" id="KW-0378">Hydrolase</keyword>
<protein>
    <recommendedName>
        <fullName evidence="5">Ubiquitin carboxyl-terminal hydrolase</fullName>
        <ecNumber evidence="5">3.4.19.12</ecNumber>
    </recommendedName>
</protein>
<dbReference type="InterPro" id="IPR001607">
    <property type="entry name" value="Znf_UBP"/>
</dbReference>
<dbReference type="Pfam" id="PF00443">
    <property type="entry name" value="UCH"/>
    <property type="match status" value="1"/>
</dbReference>
<name>A0A1Y2CTC8_9FUNG</name>
<evidence type="ECO:0000313" key="9">
    <source>
        <dbReference type="Proteomes" id="UP000193642"/>
    </source>
</evidence>
<keyword evidence="9" id="KW-1185">Reference proteome</keyword>
<dbReference type="InterPro" id="IPR028889">
    <property type="entry name" value="USP"/>
</dbReference>
<dbReference type="Pfam" id="PF02148">
    <property type="entry name" value="zf-UBP"/>
    <property type="match status" value="1"/>
</dbReference>
<dbReference type="PROSITE" id="PS50235">
    <property type="entry name" value="USP_3"/>
    <property type="match status" value="1"/>
</dbReference>
<comment type="similarity">
    <text evidence="5">Belongs to the peptidase C19 family.</text>
</comment>
<dbReference type="STRING" id="329046.A0A1Y2CTC8"/>
<dbReference type="GO" id="GO:0008270">
    <property type="term" value="F:zinc ion binding"/>
    <property type="evidence" value="ECO:0007669"/>
    <property type="project" value="UniProtKB-KW"/>
</dbReference>
<keyword evidence="3" id="KW-0862">Zinc</keyword>
<feature type="domain" description="USP" evidence="6">
    <location>
        <begin position="245"/>
        <end position="612"/>
    </location>
</feature>
<dbReference type="Proteomes" id="UP000193642">
    <property type="component" value="Unassembled WGS sequence"/>
</dbReference>
<feature type="domain" description="UBP-type" evidence="7">
    <location>
        <begin position="90"/>
        <end position="205"/>
    </location>
</feature>
<comment type="caution">
    <text evidence="8">The sequence shown here is derived from an EMBL/GenBank/DDBJ whole genome shotgun (WGS) entry which is preliminary data.</text>
</comment>
<dbReference type="InterPro" id="IPR001394">
    <property type="entry name" value="Peptidase_C19_UCH"/>
</dbReference>
<gene>
    <name evidence="8" type="ORF">BCR33DRAFT_713669</name>
</gene>
<accession>A0A1Y2CTC8</accession>